<reference evidence="2 3" key="1">
    <citation type="journal article" date="2021" name="Nat. Commun.">
        <title>Genetic determinants of endophytism in the Arabidopsis root mycobiome.</title>
        <authorList>
            <person name="Mesny F."/>
            <person name="Miyauchi S."/>
            <person name="Thiergart T."/>
            <person name="Pickel B."/>
            <person name="Atanasova L."/>
            <person name="Karlsson M."/>
            <person name="Huettel B."/>
            <person name="Barry K.W."/>
            <person name="Haridas S."/>
            <person name="Chen C."/>
            <person name="Bauer D."/>
            <person name="Andreopoulos W."/>
            <person name="Pangilinan J."/>
            <person name="LaButti K."/>
            <person name="Riley R."/>
            <person name="Lipzen A."/>
            <person name="Clum A."/>
            <person name="Drula E."/>
            <person name="Henrissat B."/>
            <person name="Kohler A."/>
            <person name="Grigoriev I.V."/>
            <person name="Martin F.M."/>
            <person name="Hacquard S."/>
        </authorList>
    </citation>
    <scope>NUCLEOTIDE SEQUENCE [LARGE SCALE GENOMIC DNA]</scope>
    <source>
        <strain evidence="2 3">MPI-CAGE-CH-0241</strain>
    </source>
</reference>
<name>A0A9P8VPH2_9HYPO</name>
<evidence type="ECO:0000313" key="2">
    <source>
        <dbReference type="EMBL" id="KAH6867792.1"/>
    </source>
</evidence>
<comment type="caution">
    <text evidence="2">The sequence shown here is derived from an EMBL/GenBank/DDBJ whole genome shotgun (WGS) entry which is preliminary data.</text>
</comment>
<organism evidence="2 3">
    <name type="scientific">Thelonectria olida</name>
    <dbReference type="NCBI Taxonomy" id="1576542"/>
    <lineage>
        <taxon>Eukaryota</taxon>
        <taxon>Fungi</taxon>
        <taxon>Dikarya</taxon>
        <taxon>Ascomycota</taxon>
        <taxon>Pezizomycotina</taxon>
        <taxon>Sordariomycetes</taxon>
        <taxon>Hypocreomycetidae</taxon>
        <taxon>Hypocreales</taxon>
        <taxon>Nectriaceae</taxon>
        <taxon>Thelonectria</taxon>
    </lineage>
</organism>
<proteinExistence type="predicted"/>
<dbReference type="Proteomes" id="UP000777438">
    <property type="component" value="Unassembled WGS sequence"/>
</dbReference>
<dbReference type="OrthoDB" id="4161186at2759"/>
<dbReference type="AlphaFoldDB" id="A0A9P8VPH2"/>
<evidence type="ECO:0000313" key="3">
    <source>
        <dbReference type="Proteomes" id="UP000777438"/>
    </source>
</evidence>
<protein>
    <recommendedName>
        <fullName evidence="1">PD-(D/E)XK nuclease-like domain-containing protein</fullName>
    </recommendedName>
</protein>
<gene>
    <name evidence="2" type="ORF">B0T10DRAFT_534094</name>
</gene>
<sequence length="374" mass="42176">MANRDDFVISQMKFRPTTTADSYALSPLKNQLFSLPLDEAGVELRQLKLDAPPNAEAELLLSILRDIGNGLEFLPENRRDEILDSPMVKGTNFRSWRFAFTSASTFDSLPGRIPSPEEATSVCRWASRCQESEHEERGWDQEVHHRLLEAILRDPRKNTEAPIDFTARLPSAVDFSLYLAPSHKKAPSPQVLQALCQKTTTFSVNHTKLTSLQLRPIILSIKTEGSGLPLHGAELQMGTWHAAQWSFLHSALLFPRGRTMAQANRALSRLPFIPGVIIHGHRWLLVLSTREGTKTIFWTDRQFGSTQSIMETYQTVAGLRQLIAWAETVYLPWFIDEILAPLGHGRDDGELSTCDGYSYIARGLRTALERRNSI</sequence>
<feature type="domain" description="PD-(D/E)XK nuclease-like" evidence="1">
    <location>
        <begin position="92"/>
        <end position="330"/>
    </location>
</feature>
<dbReference type="Pfam" id="PF20516">
    <property type="entry name" value="PDDEXK_12"/>
    <property type="match status" value="1"/>
</dbReference>
<keyword evidence="3" id="KW-1185">Reference proteome</keyword>
<evidence type="ECO:0000259" key="1">
    <source>
        <dbReference type="Pfam" id="PF20516"/>
    </source>
</evidence>
<dbReference type="EMBL" id="JAGPYM010000089">
    <property type="protein sequence ID" value="KAH6867792.1"/>
    <property type="molecule type" value="Genomic_DNA"/>
</dbReference>
<dbReference type="InterPro" id="IPR046797">
    <property type="entry name" value="PDDEXK_12"/>
</dbReference>
<accession>A0A9P8VPH2</accession>